<dbReference type="EnsemblMetazoa" id="GPPI028589-RA">
    <property type="protein sequence ID" value="GPPI028589-PA"/>
    <property type="gene ID" value="GPPI028589"/>
</dbReference>
<keyword evidence="3" id="KW-1185">Reference proteome</keyword>
<dbReference type="AlphaFoldDB" id="A0A1B0BFQ3"/>
<dbReference type="EMBL" id="JXJN01013619">
    <property type="status" value="NOT_ANNOTATED_CDS"/>
    <property type="molecule type" value="Genomic_DNA"/>
</dbReference>
<dbReference type="Proteomes" id="UP000092460">
    <property type="component" value="Unassembled WGS sequence"/>
</dbReference>
<evidence type="ECO:0000313" key="3">
    <source>
        <dbReference type="Proteomes" id="UP000092460"/>
    </source>
</evidence>
<evidence type="ECO:0000313" key="2">
    <source>
        <dbReference type="EnsemblMetazoa" id="GPPI028589-PA"/>
    </source>
</evidence>
<name>A0A1B0BFQ3_9MUSC</name>
<dbReference type="VEuPathDB" id="VectorBase:GPPI028589"/>
<feature type="transmembrane region" description="Helical" evidence="1">
    <location>
        <begin position="25"/>
        <end position="43"/>
    </location>
</feature>
<keyword evidence="1" id="KW-1133">Transmembrane helix</keyword>
<reference evidence="2" key="2">
    <citation type="submission" date="2020-05" db="UniProtKB">
        <authorList>
            <consortium name="EnsemblMetazoa"/>
        </authorList>
    </citation>
    <scope>IDENTIFICATION</scope>
    <source>
        <strain evidence="2">IAEA</strain>
    </source>
</reference>
<evidence type="ECO:0000256" key="1">
    <source>
        <dbReference type="SAM" id="Phobius"/>
    </source>
</evidence>
<sequence>MKMHLCEMKERINERIALFVSARRWFVLCILIRFVVVSCASLVEHEYILTALGTYVSMYMLTGSSSANKQQHDS</sequence>
<proteinExistence type="predicted"/>
<reference evidence="3" key="1">
    <citation type="submission" date="2015-01" db="EMBL/GenBank/DDBJ databases">
        <authorList>
            <person name="Aksoy S."/>
            <person name="Warren W."/>
            <person name="Wilson R.K."/>
        </authorList>
    </citation>
    <scope>NUCLEOTIDE SEQUENCE [LARGE SCALE GENOMIC DNA]</scope>
    <source>
        <strain evidence="3">IAEA</strain>
    </source>
</reference>
<keyword evidence="1" id="KW-0812">Transmembrane</keyword>
<accession>A0A1B0BFQ3</accession>
<protein>
    <submittedName>
        <fullName evidence="2">Uncharacterized protein</fullName>
    </submittedName>
</protein>
<organism evidence="2 3">
    <name type="scientific">Glossina palpalis gambiensis</name>
    <dbReference type="NCBI Taxonomy" id="67801"/>
    <lineage>
        <taxon>Eukaryota</taxon>
        <taxon>Metazoa</taxon>
        <taxon>Ecdysozoa</taxon>
        <taxon>Arthropoda</taxon>
        <taxon>Hexapoda</taxon>
        <taxon>Insecta</taxon>
        <taxon>Pterygota</taxon>
        <taxon>Neoptera</taxon>
        <taxon>Endopterygota</taxon>
        <taxon>Diptera</taxon>
        <taxon>Brachycera</taxon>
        <taxon>Muscomorpha</taxon>
        <taxon>Hippoboscoidea</taxon>
        <taxon>Glossinidae</taxon>
        <taxon>Glossina</taxon>
    </lineage>
</organism>
<keyword evidence="1" id="KW-0472">Membrane</keyword>